<accession>A0A644T7T2</accession>
<dbReference type="InterPro" id="IPR012349">
    <property type="entry name" value="Split_barrel_FMN-bd"/>
</dbReference>
<dbReference type="EMBL" id="VSSQ01000019">
    <property type="protein sequence ID" value="MPL62819.1"/>
    <property type="molecule type" value="Genomic_DNA"/>
</dbReference>
<evidence type="ECO:0000313" key="2">
    <source>
        <dbReference type="EMBL" id="MPL62819.1"/>
    </source>
</evidence>
<proteinExistence type="predicted"/>
<gene>
    <name evidence="2" type="ORF">SDC9_08439</name>
</gene>
<feature type="domain" description="Pyridoxamine 5'-phosphate oxidase N-terminal" evidence="1">
    <location>
        <begin position="6"/>
        <end position="91"/>
    </location>
</feature>
<name>A0A644T7T2_9ZZZZ</name>
<organism evidence="2">
    <name type="scientific">bioreactor metagenome</name>
    <dbReference type="NCBI Taxonomy" id="1076179"/>
    <lineage>
        <taxon>unclassified sequences</taxon>
        <taxon>metagenomes</taxon>
        <taxon>ecological metagenomes</taxon>
    </lineage>
</organism>
<protein>
    <recommendedName>
        <fullName evidence="1">Pyridoxamine 5'-phosphate oxidase N-terminal domain-containing protein</fullName>
    </recommendedName>
</protein>
<dbReference type="AlphaFoldDB" id="A0A644T7T2"/>
<evidence type="ECO:0000259" key="1">
    <source>
        <dbReference type="Pfam" id="PF01243"/>
    </source>
</evidence>
<dbReference type="Pfam" id="PF01243">
    <property type="entry name" value="PNPOx_N"/>
    <property type="match status" value="1"/>
</dbReference>
<dbReference type="SUPFAM" id="SSF50475">
    <property type="entry name" value="FMN-binding split barrel"/>
    <property type="match status" value="1"/>
</dbReference>
<dbReference type="Gene3D" id="2.30.110.10">
    <property type="entry name" value="Electron Transport, Fmn-binding Protein, Chain A"/>
    <property type="match status" value="1"/>
</dbReference>
<comment type="caution">
    <text evidence="2">The sequence shown here is derived from an EMBL/GenBank/DDBJ whole genome shotgun (WGS) entry which is preliminary data.</text>
</comment>
<sequence>MDFNDCVDFANENPVAWLATSEDNQPHVRAMGMWYADETGFYFQSSSMKELVNQIKNNNKIEIAFFKPDEGTGTMLRVEGKAEIIDDFEMKKLCLEDRPFLKDFGLTAESDELFIFRISSGKAYFWTMATNLDPKDIIEF</sequence>
<reference evidence="2" key="1">
    <citation type="submission" date="2019-08" db="EMBL/GenBank/DDBJ databases">
        <authorList>
            <person name="Kucharzyk K."/>
            <person name="Murdoch R.W."/>
            <person name="Higgins S."/>
            <person name="Loffler F."/>
        </authorList>
    </citation>
    <scope>NUCLEOTIDE SEQUENCE</scope>
</reference>
<dbReference type="InterPro" id="IPR011576">
    <property type="entry name" value="Pyridox_Oxase_N"/>
</dbReference>